<sequence length="32" mass="3767">MEFDALGFGVCILSGIACFWLFYKCIDWFEKI</sequence>
<gene>
    <name evidence="2" type="ORF">HMPREF9448_00115</name>
</gene>
<keyword evidence="1" id="KW-0472">Membrane</keyword>
<keyword evidence="3" id="KW-1185">Reference proteome</keyword>
<evidence type="ECO:0000313" key="2">
    <source>
        <dbReference type="EMBL" id="EJZ65941.1"/>
    </source>
</evidence>
<keyword evidence="1" id="KW-0812">Transmembrane</keyword>
<organism evidence="2 3">
    <name type="scientific">Barnesiella intestinihominis YIT 11860</name>
    <dbReference type="NCBI Taxonomy" id="742726"/>
    <lineage>
        <taxon>Bacteria</taxon>
        <taxon>Pseudomonadati</taxon>
        <taxon>Bacteroidota</taxon>
        <taxon>Bacteroidia</taxon>
        <taxon>Bacteroidales</taxon>
        <taxon>Barnesiellaceae</taxon>
        <taxon>Barnesiella</taxon>
    </lineage>
</organism>
<dbReference type="EMBL" id="ADLE01000001">
    <property type="protein sequence ID" value="EJZ65941.1"/>
    <property type="molecule type" value="Genomic_DNA"/>
</dbReference>
<feature type="transmembrane region" description="Helical" evidence="1">
    <location>
        <begin position="6"/>
        <end position="23"/>
    </location>
</feature>
<reference evidence="2 3" key="1">
    <citation type="submission" date="2012-08" db="EMBL/GenBank/DDBJ databases">
        <title>The Genome Sequence of Barnesiella intestinihominis YIT 11860.</title>
        <authorList>
            <consortium name="The Broad Institute Genome Sequencing Platform"/>
            <person name="Earl A."/>
            <person name="Ward D."/>
            <person name="Feldgarden M."/>
            <person name="Gevers D."/>
            <person name="Morotomi M."/>
            <person name="Walker B."/>
            <person name="Young S.K."/>
            <person name="Zeng Q."/>
            <person name="Gargeya S."/>
            <person name="Fitzgerald M."/>
            <person name="Haas B."/>
            <person name="Abouelleil A."/>
            <person name="Alvarado L."/>
            <person name="Arachchi H.M."/>
            <person name="Berlin A.M."/>
            <person name="Chapman S.B."/>
            <person name="Goldberg J."/>
            <person name="Griggs A."/>
            <person name="Gujja S."/>
            <person name="Hansen M."/>
            <person name="Howarth C."/>
            <person name="Imamovic A."/>
            <person name="Larimer J."/>
            <person name="McCowen C."/>
            <person name="Montmayeur A."/>
            <person name="Murphy C."/>
            <person name="Neiman D."/>
            <person name="Pearson M."/>
            <person name="Priest M."/>
            <person name="Roberts A."/>
            <person name="Saif S."/>
            <person name="Shea T."/>
            <person name="Sisk P."/>
            <person name="Sykes S."/>
            <person name="Wortman J."/>
            <person name="Nusbaum C."/>
            <person name="Birren B."/>
        </authorList>
    </citation>
    <scope>NUCLEOTIDE SEQUENCE [LARGE SCALE GENOMIC DNA]</scope>
    <source>
        <strain evidence="2 3">YIT 11860</strain>
    </source>
</reference>
<dbReference type="STRING" id="742726.HMPREF9448_00115"/>
<protein>
    <submittedName>
        <fullName evidence="2">Uncharacterized protein</fullName>
    </submittedName>
</protein>
<name>K0X6B9_9BACT</name>
<evidence type="ECO:0000313" key="3">
    <source>
        <dbReference type="Proteomes" id="UP000006044"/>
    </source>
</evidence>
<proteinExistence type="predicted"/>
<dbReference type="Proteomes" id="UP000006044">
    <property type="component" value="Unassembled WGS sequence"/>
</dbReference>
<evidence type="ECO:0000256" key="1">
    <source>
        <dbReference type="SAM" id="Phobius"/>
    </source>
</evidence>
<comment type="caution">
    <text evidence="2">The sequence shown here is derived from an EMBL/GenBank/DDBJ whole genome shotgun (WGS) entry which is preliminary data.</text>
</comment>
<dbReference type="AlphaFoldDB" id="K0X6B9"/>
<keyword evidence="1" id="KW-1133">Transmembrane helix</keyword>
<dbReference type="HOGENOM" id="CLU_217473_0_0_10"/>
<accession>K0X6B9</accession>